<dbReference type="EMBL" id="CP017707">
    <property type="protein sequence ID" value="AOZ49650.1"/>
    <property type="molecule type" value="Genomic_DNA"/>
</dbReference>
<protein>
    <recommendedName>
        <fullName evidence="4">Pilus assembly protein</fullName>
    </recommendedName>
</protein>
<sequence>MSARRQRGSGLIEVMVAIAIGLFLLSVLTLIFTSARLTKTSQSGLAQLQDNQRTAMTLISSIAQSAGYYPNPQLQTAAQALPAASGFAAGQSITGTSGTSGASDTLSMRFATLSGDTVLNCNGSSNTSGSGQIYINQFSVNGSNQLACAVNGGTAQVLVDGVSKMTVLYGVDSANSGSTTHYYPASGIPSGATVRSVWVTLTMVNPLANQPGQPATVKMSWLTGLMNQL</sequence>
<gene>
    <name evidence="2" type="ORF">BKX93_06315</name>
</gene>
<dbReference type="Pfam" id="PF16074">
    <property type="entry name" value="PilW"/>
    <property type="match status" value="1"/>
</dbReference>
<proteinExistence type="predicted"/>
<keyword evidence="1" id="KW-0472">Membrane</keyword>
<dbReference type="InterPro" id="IPR032092">
    <property type="entry name" value="PilW"/>
</dbReference>
<evidence type="ECO:0000313" key="2">
    <source>
        <dbReference type="EMBL" id="AOZ49650.1"/>
    </source>
</evidence>
<dbReference type="GeneID" id="68840821"/>
<reference evidence="2 3" key="1">
    <citation type="submission" date="2016-10" db="EMBL/GenBank/DDBJ databases">
        <title>Chromobacterium muskegensis sp. nov., an insecticidal bacterium isolated from Sphagnum bogs.</title>
        <authorList>
            <person name="Sparks M.E."/>
            <person name="Blackburn M.B."/>
            <person name="Gundersen-Rindal D.E."/>
            <person name="Mitchell A."/>
            <person name="Farrar R."/>
            <person name="Kuhar D."/>
        </authorList>
    </citation>
    <scope>NUCLEOTIDE SEQUENCE [LARGE SCALE GENOMIC DNA]</scope>
    <source>
        <strain evidence="2 3">21-1</strain>
    </source>
</reference>
<dbReference type="InterPro" id="IPR012902">
    <property type="entry name" value="N_methyl_site"/>
</dbReference>
<organism evidence="2 3">
    <name type="scientific">Chromobacterium vaccinii</name>
    <dbReference type="NCBI Taxonomy" id="1108595"/>
    <lineage>
        <taxon>Bacteria</taxon>
        <taxon>Pseudomonadati</taxon>
        <taxon>Pseudomonadota</taxon>
        <taxon>Betaproteobacteria</taxon>
        <taxon>Neisseriales</taxon>
        <taxon>Chromobacteriaceae</taxon>
        <taxon>Chromobacterium</taxon>
    </lineage>
</organism>
<evidence type="ECO:0000256" key="1">
    <source>
        <dbReference type="SAM" id="Phobius"/>
    </source>
</evidence>
<dbReference type="Proteomes" id="UP000178776">
    <property type="component" value="Chromosome"/>
</dbReference>
<dbReference type="AlphaFoldDB" id="A0A1D9LEI9"/>
<keyword evidence="1" id="KW-1133">Transmembrane helix</keyword>
<dbReference type="KEGG" id="cvc:BKX93_06315"/>
<dbReference type="Pfam" id="PF07963">
    <property type="entry name" value="N_methyl"/>
    <property type="match status" value="1"/>
</dbReference>
<feature type="transmembrane region" description="Helical" evidence="1">
    <location>
        <begin position="12"/>
        <end position="32"/>
    </location>
</feature>
<keyword evidence="1" id="KW-0812">Transmembrane</keyword>
<dbReference type="STRING" id="1108595.BKX93_06315"/>
<evidence type="ECO:0000313" key="3">
    <source>
        <dbReference type="Proteomes" id="UP000178776"/>
    </source>
</evidence>
<accession>A0A1D9LEI9</accession>
<dbReference type="GO" id="GO:0043683">
    <property type="term" value="P:type IV pilus assembly"/>
    <property type="evidence" value="ECO:0007669"/>
    <property type="project" value="InterPro"/>
</dbReference>
<evidence type="ECO:0008006" key="4">
    <source>
        <dbReference type="Google" id="ProtNLM"/>
    </source>
</evidence>
<dbReference type="RefSeq" id="WP_070979206.1">
    <property type="nucleotide sequence ID" value="NZ_CP017707.1"/>
</dbReference>
<name>A0A1D9LEI9_9NEIS</name>